<evidence type="ECO:0000256" key="1">
    <source>
        <dbReference type="ARBA" id="ARBA00004370"/>
    </source>
</evidence>
<keyword evidence="4" id="KW-0812">Transmembrane</keyword>
<dbReference type="GO" id="GO:0016020">
    <property type="term" value="C:membrane"/>
    <property type="evidence" value="ECO:0007669"/>
    <property type="project" value="UniProtKB-SubCell"/>
</dbReference>
<evidence type="ECO:0000256" key="3">
    <source>
        <dbReference type="SAM" id="MobiDB-lite"/>
    </source>
</evidence>
<sequence>MNTIENEEHTARSRPRRRAQRPAGPPGAAADAAAEMTARAEVQQAPPKSRARTITLAVALVVIVGLGAAAGYLFFQLRAADARDAQRQDYLQAARQTVLNLTSITPETARDDIDRILATATGEFEREFDGRIDPFVSVVVEANVATEGEIIEAGLESETDSGGTVLLAARTYVTNVAQTEPQPRDFRLRVSIVEEDGVMKTSNVEFVP</sequence>
<feature type="compositionally biased region" description="Low complexity" evidence="3">
    <location>
        <begin position="26"/>
        <end position="40"/>
    </location>
</feature>
<proteinExistence type="predicted"/>
<dbReference type="EMBL" id="JACHWS010000003">
    <property type="protein sequence ID" value="MBB3039315.1"/>
    <property type="molecule type" value="Genomic_DNA"/>
</dbReference>
<keyword evidence="6" id="KW-1185">Reference proteome</keyword>
<dbReference type="Proteomes" id="UP000567922">
    <property type="component" value="Unassembled WGS sequence"/>
</dbReference>
<organism evidence="5 6">
    <name type="scientific">Hoyosella altamirensis</name>
    <dbReference type="NCBI Taxonomy" id="616997"/>
    <lineage>
        <taxon>Bacteria</taxon>
        <taxon>Bacillati</taxon>
        <taxon>Actinomycetota</taxon>
        <taxon>Actinomycetes</taxon>
        <taxon>Mycobacteriales</taxon>
        <taxon>Hoyosellaceae</taxon>
        <taxon>Hoyosella</taxon>
    </lineage>
</organism>
<comment type="caution">
    <text evidence="5">The sequence shown here is derived from an EMBL/GenBank/DDBJ whole genome shotgun (WGS) entry which is preliminary data.</text>
</comment>
<accession>A0A839RR60</accession>
<comment type="subcellular location">
    <subcellularLocation>
        <location evidence="1">Membrane</location>
    </subcellularLocation>
</comment>
<dbReference type="PANTHER" id="PTHR37042:SF4">
    <property type="entry name" value="OUTER MEMBRANE PROTEIN RV1973"/>
    <property type="match status" value="1"/>
</dbReference>
<dbReference type="PANTHER" id="PTHR37042">
    <property type="entry name" value="OUTER MEMBRANE PROTEIN RV1973"/>
    <property type="match status" value="1"/>
</dbReference>
<dbReference type="AlphaFoldDB" id="A0A839RR60"/>
<evidence type="ECO:0000256" key="4">
    <source>
        <dbReference type="SAM" id="Phobius"/>
    </source>
</evidence>
<evidence type="ECO:0000256" key="2">
    <source>
        <dbReference type="ARBA" id="ARBA00023136"/>
    </source>
</evidence>
<feature type="region of interest" description="Disordered" evidence="3">
    <location>
        <begin position="1"/>
        <end position="47"/>
    </location>
</feature>
<gene>
    <name evidence="5" type="ORF">FHU29_003784</name>
</gene>
<keyword evidence="2 4" id="KW-0472">Membrane</keyword>
<dbReference type="RefSeq" id="WP_157095320.1">
    <property type="nucleotide sequence ID" value="NZ_BDDI01000016.1"/>
</dbReference>
<dbReference type="OrthoDB" id="4774723at2"/>
<reference evidence="5 6" key="1">
    <citation type="submission" date="2020-08" db="EMBL/GenBank/DDBJ databases">
        <title>Sequencing the genomes of 1000 actinobacteria strains.</title>
        <authorList>
            <person name="Klenk H.-P."/>
        </authorList>
    </citation>
    <scope>NUCLEOTIDE SEQUENCE [LARGE SCALE GENOMIC DNA]</scope>
    <source>
        <strain evidence="5 6">DSM 45258</strain>
    </source>
</reference>
<evidence type="ECO:0000313" key="6">
    <source>
        <dbReference type="Proteomes" id="UP000567922"/>
    </source>
</evidence>
<protein>
    <submittedName>
        <fullName evidence="5">Mce-associated membrane protein</fullName>
    </submittedName>
</protein>
<feature type="compositionally biased region" description="Basic and acidic residues" evidence="3">
    <location>
        <begin position="1"/>
        <end position="11"/>
    </location>
</feature>
<feature type="transmembrane region" description="Helical" evidence="4">
    <location>
        <begin position="54"/>
        <end position="75"/>
    </location>
</feature>
<evidence type="ECO:0000313" key="5">
    <source>
        <dbReference type="EMBL" id="MBB3039315.1"/>
    </source>
</evidence>
<name>A0A839RR60_9ACTN</name>
<keyword evidence="4" id="KW-1133">Transmembrane helix</keyword>